<keyword evidence="9" id="KW-1185">Reference proteome</keyword>
<dbReference type="InterPro" id="IPR025883">
    <property type="entry name" value="Cadherin-like_domain"/>
</dbReference>
<feature type="transmembrane region" description="Helical" evidence="5">
    <location>
        <begin position="1596"/>
        <end position="1624"/>
    </location>
</feature>
<evidence type="ECO:0000256" key="4">
    <source>
        <dbReference type="SAM" id="MobiDB-lite"/>
    </source>
</evidence>
<feature type="compositionally biased region" description="Polar residues" evidence="4">
    <location>
        <begin position="2148"/>
        <end position="2157"/>
    </location>
</feature>
<feature type="compositionally biased region" description="Basic and acidic residues" evidence="4">
    <location>
        <begin position="1952"/>
        <end position="1983"/>
    </location>
</feature>
<evidence type="ECO:0000256" key="5">
    <source>
        <dbReference type="SAM" id="Phobius"/>
    </source>
</evidence>
<feature type="compositionally biased region" description="Polar residues" evidence="4">
    <location>
        <begin position="2294"/>
        <end position="2311"/>
    </location>
</feature>
<protein>
    <submittedName>
        <fullName evidence="8">Uncharacterized protein</fullName>
    </submittedName>
</protein>
<evidence type="ECO:0000256" key="2">
    <source>
        <dbReference type="ARBA" id="ARBA00022729"/>
    </source>
</evidence>
<feature type="region of interest" description="Disordered" evidence="4">
    <location>
        <begin position="1926"/>
        <end position="2026"/>
    </location>
</feature>
<dbReference type="Pfam" id="PF12733">
    <property type="entry name" value="Cadherin-like"/>
    <property type="match status" value="1"/>
</dbReference>
<name>A0A1Y1IGL9_KLENI</name>
<feature type="compositionally biased region" description="Basic and acidic residues" evidence="4">
    <location>
        <begin position="1708"/>
        <end position="1722"/>
    </location>
</feature>
<dbReference type="InterPro" id="IPR006918">
    <property type="entry name" value="COBRA_pln"/>
</dbReference>
<feature type="region of interest" description="Disordered" evidence="4">
    <location>
        <begin position="1687"/>
        <end position="1751"/>
    </location>
</feature>
<dbReference type="PANTHER" id="PTHR34677:SF3">
    <property type="entry name" value="BACTERIAL IG-LIKE DOMAIN-CONTAINING PROTEIN"/>
    <property type="match status" value="1"/>
</dbReference>
<dbReference type="EMBL" id="DF237396">
    <property type="protein sequence ID" value="GAQ88639.1"/>
    <property type="molecule type" value="Genomic_DNA"/>
</dbReference>
<keyword evidence="2" id="KW-0732">Signal</keyword>
<feature type="compositionally biased region" description="Low complexity" evidence="4">
    <location>
        <begin position="1220"/>
        <end position="1243"/>
    </location>
</feature>
<feature type="compositionally biased region" description="Basic and acidic residues" evidence="4">
    <location>
        <begin position="2017"/>
        <end position="2026"/>
    </location>
</feature>
<dbReference type="Pfam" id="PF25079">
    <property type="entry name" value="COB_C"/>
    <property type="match status" value="1"/>
</dbReference>
<dbReference type="InterPro" id="IPR056900">
    <property type="entry name" value="COB_C"/>
</dbReference>
<feature type="transmembrane region" description="Helical" evidence="5">
    <location>
        <begin position="40"/>
        <end position="58"/>
    </location>
</feature>
<feature type="region of interest" description="Disordered" evidence="4">
    <location>
        <begin position="2293"/>
        <end position="2314"/>
    </location>
</feature>
<keyword evidence="5" id="KW-0812">Transmembrane</keyword>
<feature type="compositionally biased region" description="Gly residues" evidence="4">
    <location>
        <begin position="1729"/>
        <end position="1744"/>
    </location>
</feature>
<keyword evidence="5" id="KW-0472">Membrane</keyword>
<reference evidence="8 9" key="1">
    <citation type="journal article" date="2014" name="Nat. Commun.">
        <title>Klebsormidium flaccidum genome reveals primary factors for plant terrestrial adaptation.</title>
        <authorList>
            <person name="Hori K."/>
            <person name="Maruyama F."/>
            <person name="Fujisawa T."/>
            <person name="Togashi T."/>
            <person name="Yamamoto N."/>
            <person name="Seo M."/>
            <person name="Sato S."/>
            <person name="Yamada T."/>
            <person name="Mori H."/>
            <person name="Tajima N."/>
            <person name="Moriyama T."/>
            <person name="Ikeuchi M."/>
            <person name="Watanabe M."/>
            <person name="Wada H."/>
            <person name="Kobayashi K."/>
            <person name="Saito M."/>
            <person name="Masuda T."/>
            <person name="Sasaki-Sekimoto Y."/>
            <person name="Mashiguchi K."/>
            <person name="Awai K."/>
            <person name="Shimojima M."/>
            <person name="Masuda S."/>
            <person name="Iwai M."/>
            <person name="Nobusawa T."/>
            <person name="Narise T."/>
            <person name="Kondo S."/>
            <person name="Saito H."/>
            <person name="Sato R."/>
            <person name="Murakawa M."/>
            <person name="Ihara Y."/>
            <person name="Oshima-Yamada Y."/>
            <person name="Ohtaka K."/>
            <person name="Satoh M."/>
            <person name="Sonobe K."/>
            <person name="Ishii M."/>
            <person name="Ohtani R."/>
            <person name="Kanamori-Sato M."/>
            <person name="Honoki R."/>
            <person name="Miyazaki D."/>
            <person name="Mochizuki H."/>
            <person name="Umetsu J."/>
            <person name="Higashi K."/>
            <person name="Shibata D."/>
            <person name="Kamiya Y."/>
            <person name="Sato N."/>
            <person name="Nakamura Y."/>
            <person name="Tabata S."/>
            <person name="Ida S."/>
            <person name="Kurokawa K."/>
            <person name="Ohta H."/>
        </authorList>
    </citation>
    <scope>NUCLEOTIDE SEQUENCE [LARGE SCALE GENOMIC DNA]</scope>
    <source>
        <strain evidence="8 9">NIES-2285</strain>
    </source>
</reference>
<evidence type="ECO:0000313" key="8">
    <source>
        <dbReference type="EMBL" id="GAQ88639.1"/>
    </source>
</evidence>
<feature type="region of interest" description="Disordered" evidence="4">
    <location>
        <begin position="2083"/>
        <end position="2192"/>
    </location>
</feature>
<feature type="compositionally biased region" description="Low complexity" evidence="4">
    <location>
        <begin position="2576"/>
        <end position="2587"/>
    </location>
</feature>
<evidence type="ECO:0000256" key="3">
    <source>
        <dbReference type="ARBA" id="ARBA00023180"/>
    </source>
</evidence>
<organism evidence="8 9">
    <name type="scientific">Klebsormidium nitens</name>
    <name type="common">Green alga</name>
    <name type="synonym">Ulothrix nitens</name>
    <dbReference type="NCBI Taxonomy" id="105231"/>
    <lineage>
        <taxon>Eukaryota</taxon>
        <taxon>Viridiplantae</taxon>
        <taxon>Streptophyta</taxon>
        <taxon>Klebsormidiophyceae</taxon>
        <taxon>Klebsormidiales</taxon>
        <taxon>Klebsormidiaceae</taxon>
        <taxon>Klebsormidium</taxon>
    </lineage>
</organism>
<feature type="domain" description="Cadherin-like beta-sandwich-like" evidence="6">
    <location>
        <begin position="246"/>
        <end position="322"/>
    </location>
</feature>
<feature type="compositionally biased region" description="Basic and acidic residues" evidence="4">
    <location>
        <begin position="2135"/>
        <end position="2146"/>
    </location>
</feature>
<dbReference type="GO" id="GO:0016020">
    <property type="term" value="C:membrane"/>
    <property type="evidence" value="ECO:0007669"/>
    <property type="project" value="InterPro"/>
</dbReference>
<evidence type="ECO:0000313" key="9">
    <source>
        <dbReference type="Proteomes" id="UP000054558"/>
    </source>
</evidence>
<feature type="region of interest" description="Disordered" evidence="4">
    <location>
        <begin position="2576"/>
        <end position="2595"/>
    </location>
</feature>
<dbReference type="Proteomes" id="UP000054558">
    <property type="component" value="Unassembled WGS sequence"/>
</dbReference>
<feature type="compositionally biased region" description="Basic residues" evidence="4">
    <location>
        <begin position="1999"/>
        <end position="2009"/>
    </location>
</feature>
<keyword evidence="3" id="KW-0325">Glycoprotein</keyword>
<sequence length="2995" mass="316516">MLSRSHQQDPQECAEVWLTAFGAVSKRETMRHCRKKEWLAGWRFGVLGLILLLLTPVAEAQVVLIGSRYWTFLPGIDFSGNDIPDNTGQCGGRGYSNSNSSHCAAMCLSFSNCVGFEVMWDAGKCCWVKSWMSGAGSSNPDDAYILLQRTLYSIFVAKDVRLITVTAVSADPGANISAALPSGGTLTLTSGLTSDSFPATSGGIVAITVTASNGAATKIYYFRTAILQGNDASLQFLVLTPGLISPSFTPTTLNYSATFASGGETATLLALTNDAAALVSIGAGGKAAVGTISQTVPVPFGRSVLQITVTSESLSYTTVYYVIMQAPLAPPPPPLPPVPPSSFMTFPPPLPALSSPPRMVLAVGFVSGPAPSTRNPSAEFRFYARNGTGGDCSRCTFHCTLDGQTEPACTNPGPPTFNPVLNLRTYSVIVSAPREGPHTFSVDAFDPLGLSSAPGTYAWVTDLTPPVTLLTTNAPEDRPTSLQSVRINVTVRDRSPDGVTTTDCPSCNVQCSIDGGRFATCPQGQPLKFFLQPGRHVFAARSIDAAGNQEEAPVERVVVVDLTPPKAQLTLAPAPLTGTTSARFQFAATIAGSAVRCATCTFLCRLDQATWQSCLQGSEDASGAVYRNVSNGPHSFSVQITDPDGVLTSSLTYDWNAVLVGPTVGIFYYPPTSTALSNATFSFGAIVPGTNYSGSAGQPVPCPGCLFSCALDGGAPRLCDPGERLTYADLSEGTHTFSVYADDIFGNVGAPTGYTWQVNSSLPLGSVIFGPPLFAATNKTSAELTFTGTLRNLPCAGCTYQCQLNSGPFLGCNASTPLKLLALQQGTQSLVVRVTDVQGASTFSAPYEWVVDTIPPTVSILSGPSSVTGTSTAQFSFSANDTVNGVRTNCGQCTYDCAIDSVPFQPCDNPVIFLNLGLADSVTAHVLNVVSVDAAGNRALTPAVFRWTVDRRAPVVSVVGEPAGNDPSGTVAFSARANAASADCDNCTAFCSLDRSAPYPCGDVSDSSRAAAAFAHLKAGQHTATARFTNALGVAADSAFSWVAEFTGASVQISVPNSPVRRSPFPVVISFSKACLGGNGFTCVSVTSCELIVTGAAVPEPNSLSPLVPQQYSIQIIPISDGPIGISVPPGICLDEAGNPNFPAEASVVFQAKPPQAALVPVGLTPVSLTSTGGVSSTEWATNSSPILLTITFSREVIGFSLGGVQVTGGTAERLLAHRSTSAAASASPGGSNPSSDVSNPSSLVTISGAGDGTPGTAFSFRVVPFGRNGTVTVQILPGSCADSLGSPNRGSDAITLLFDTVRPTVSIAPRGSPGGIFGGLALNSAYLVEVRFSELVFVFANQTGTLTGSDYGTGQVSAIGLSVTGVAPQGDGLRYIVTLERDVRAAVTEGAVWVEEGAVRDAAGNLNQRSDVLKISFGGLPSAFTPRFAARGNLLGIVGTVQTFALFRKLAIRQSAVFREVTGSLATMNLESRPTSPSSAAATTPAVPSATLAGFRRLLSQNGTGAEAPVPTSLLNRQTESWHSSGPIFGRVLIVVSATSVVRTALSHVWTRVSDRTLPDLLLFPRAELQAGLFCFYPVSIACAALSQGPSLAHAFLGALLLLGIPCSAIVGIVGFLATHVILDSRASFEPFRDSPKAPTWRGRAVAACFGAPCAGRWTDTSRTPGRPVGRFGLLFESFRPPVDCRDDNLSGNETVIKPNKSNRRSRLADTSEGTGRDSGRLEASGSGHRGGTGRPGSSGMGGESSHHSGPFLLGAGMARRVADGARALVRMLRTCHVGAVLTKRLVFAALLAARERHVAGSEPGLGQVALLLTTSAVFLSWLVIAKPYVSRALQGVETGTGLLEVLTLSLALLSGRAEREAIRSGTAGTGILTEEEGGRSAAMLGLQIVAVGMQTGYQWWAAIVGLRAHWKVWREKRELDKGKSRQVWRSRENVRNGDQQWGLKKGHPRKPTDLRSVLRDKERRGVERRKGGESVREKACAEEAPTNSRVGAAPRVSHARRRNKRRLVTPPSTKNEVEVEKHWASDVDPALTPWLQEDLEKKPGIMSGAEPGKRDGKSPSIESVRGSADLGAFVAQIGASRKVEERRNAPHGARAARDERKGRDRNGRAERSVEREANERFDESNGGGGKAQRKQESHKLDCQPEPRQTLQSDRAQLSDPLKKVRQKAQSDARVVKKGTSLSPHSGGRLQVGGITEASIRASGLEQKSARAPRLGRLKSRGKVTATANMTYFVVSESDESEGSDAYCSQMGPSSARRGIVLSFIAAILAVCFVAPDSASADSTSCVDIPSGTGAQNPNRPCPSSKNPSVSDWDAEDRFENQYPTHRQLQQIAGTPLLTNLVNDTGSPVTATNPLLVNATSPEYNLTEIFLRLNITVLPKKFNLTRILPAILPTLNITALYQALNITINTTKLNITYPPPPPAYLCYGVEVEYLIVGNLTKTQFGSAPAFLYTAQVKIQASGTNFGKWAISEWGIRFAFANQDVLTGGNDLLPPAGVKLPAAANLLLLQPPPKLQTLKPAFLAGYDATQYTFKTTIQGTEIGANTTLRALPVGMDFISPGVICDPINLRLVNGTNSTDATASDPTAETPPAPANPGVQITWDVLNSIKESYTAFIRIQNQQPYRPISGDGWTLGFALQMQEVIWSISGGFVIYRGDCLSYAGKTYGPVTGAQACTATPKIRDTSSQNGTLPTYKINSTLAQANLTLSLGRSIDFFDAKYLSPPQNWSIGVPGYLCGEPVETQPSLFPLNNYSYTTYPAAVTYTIQCVLTPDALATTSCSVSMSSYWNKTITTPNACACACSEYQYAQGCDQTLPALPGAAAAIDLGPTTDKKPVQFPGQIPCSDGCTTSIHLDLYQTFKGGWVMKVMLANPGPQTVRDWLLVLQFPYLSNLENVFSVNNLADTDNELLLFGYSYYNNYLLGNGGNIGAELQFNDSGIPGGTAKHVPIGVFPTQVLFMGEKCAMPAQLPWSSDGDRFRVSTVLLVAFLFALPLVI</sequence>
<dbReference type="OrthoDB" id="1884438at2759"/>
<feature type="compositionally biased region" description="Basic and acidic residues" evidence="4">
    <location>
        <begin position="2097"/>
        <end position="2125"/>
    </location>
</feature>
<feature type="region of interest" description="Disordered" evidence="4">
    <location>
        <begin position="2045"/>
        <end position="2069"/>
    </location>
</feature>
<dbReference type="Pfam" id="PF04833">
    <property type="entry name" value="COBRA"/>
    <property type="match status" value="1"/>
</dbReference>
<evidence type="ECO:0000256" key="1">
    <source>
        <dbReference type="ARBA" id="ARBA00005507"/>
    </source>
</evidence>
<keyword evidence="5" id="KW-1133">Transmembrane helix</keyword>
<comment type="similarity">
    <text evidence="1">Belongs to the COBRA family.</text>
</comment>
<dbReference type="GO" id="GO:0010215">
    <property type="term" value="P:cellulose microfibril organization"/>
    <property type="evidence" value="ECO:0007669"/>
    <property type="project" value="InterPro"/>
</dbReference>
<accession>A0A1Y1IGL9</accession>
<feature type="compositionally biased region" description="Basic and acidic residues" evidence="4">
    <location>
        <begin position="1926"/>
        <end position="1937"/>
    </location>
</feature>
<proteinExistence type="inferred from homology"/>
<evidence type="ECO:0000259" key="6">
    <source>
        <dbReference type="Pfam" id="PF12733"/>
    </source>
</evidence>
<feature type="transmembrane region" description="Helical" evidence="5">
    <location>
        <begin position="1807"/>
        <end position="1826"/>
    </location>
</feature>
<evidence type="ECO:0000259" key="7">
    <source>
        <dbReference type="Pfam" id="PF25079"/>
    </source>
</evidence>
<dbReference type="PANTHER" id="PTHR34677">
    <property type="match status" value="1"/>
</dbReference>
<gene>
    <name evidence="8" type="ORF">KFL_004470040</name>
</gene>
<feature type="region of interest" description="Disordered" evidence="4">
    <location>
        <begin position="1220"/>
        <end position="1249"/>
    </location>
</feature>
<feature type="domain" description="COBRA C-terminal" evidence="7">
    <location>
        <begin position="2778"/>
        <end position="2969"/>
    </location>
</feature>